<dbReference type="HOGENOM" id="CLU_010194_1_2_9"/>
<evidence type="ECO:0000313" key="3">
    <source>
        <dbReference type="EMBL" id="ADI00299.1"/>
    </source>
</evidence>
<dbReference type="InterPro" id="IPR036291">
    <property type="entry name" value="NAD(P)-bd_dom_sf"/>
</dbReference>
<organism evidence="3 4">
    <name type="scientific">Bacillus selenitireducens (strain ATCC 700615 / DSM 15326 / MLS10)</name>
    <dbReference type="NCBI Taxonomy" id="439292"/>
    <lineage>
        <taxon>Bacteria</taxon>
        <taxon>Bacillati</taxon>
        <taxon>Bacillota</taxon>
        <taxon>Bacilli</taxon>
        <taxon>Bacillales</taxon>
        <taxon>Bacillaceae</taxon>
        <taxon>Salisediminibacterium</taxon>
    </lineage>
</organism>
<dbReference type="KEGG" id="bse:Bsel_2808"/>
<dbReference type="Pfam" id="PF13561">
    <property type="entry name" value="adh_short_C2"/>
    <property type="match status" value="1"/>
</dbReference>
<dbReference type="STRING" id="439292.Bsel_2808"/>
<evidence type="ECO:0000256" key="2">
    <source>
        <dbReference type="ARBA" id="ARBA00023002"/>
    </source>
</evidence>
<name>D6XZ14_BACIE</name>
<accession>D6XZ14</accession>
<dbReference type="PANTHER" id="PTHR42879:SF6">
    <property type="entry name" value="NADPH-DEPENDENT REDUCTASE BACG"/>
    <property type="match status" value="1"/>
</dbReference>
<gene>
    <name evidence="3" type="ordered locus">Bsel_2808</name>
</gene>
<proteinExistence type="inferred from homology"/>
<dbReference type="eggNOG" id="COG1028">
    <property type="taxonomic scope" value="Bacteria"/>
</dbReference>
<comment type="similarity">
    <text evidence="1">Belongs to the short-chain dehydrogenases/reductases (SDR) family.</text>
</comment>
<reference evidence="3" key="1">
    <citation type="submission" date="2009-10" db="EMBL/GenBank/DDBJ databases">
        <title>Complete sequence of Bacillus selenitireducens MLS10.</title>
        <authorList>
            <consortium name="US DOE Joint Genome Institute"/>
            <person name="Lucas S."/>
            <person name="Copeland A."/>
            <person name="Lapidus A."/>
            <person name="Glavina del Rio T."/>
            <person name="Dalin E."/>
            <person name="Tice H."/>
            <person name="Bruce D."/>
            <person name="Goodwin L."/>
            <person name="Pitluck S."/>
            <person name="Sims D."/>
            <person name="Brettin T."/>
            <person name="Detter J.C."/>
            <person name="Han C."/>
            <person name="Larimer F."/>
            <person name="Land M."/>
            <person name="Hauser L."/>
            <person name="Kyrpides N."/>
            <person name="Ovchinnikova G."/>
            <person name="Stolz J."/>
        </authorList>
    </citation>
    <scope>NUCLEOTIDE SEQUENCE [LARGE SCALE GENOMIC DNA]</scope>
    <source>
        <strain evidence="3">MLS10</strain>
    </source>
</reference>
<dbReference type="GO" id="GO:0008206">
    <property type="term" value="P:bile acid metabolic process"/>
    <property type="evidence" value="ECO:0007669"/>
    <property type="project" value="UniProtKB-ARBA"/>
</dbReference>
<keyword evidence="2" id="KW-0560">Oxidoreductase</keyword>
<dbReference type="EMBL" id="CP001791">
    <property type="protein sequence ID" value="ADI00299.1"/>
    <property type="molecule type" value="Genomic_DNA"/>
</dbReference>
<sequence length="262" mass="28001">MIDLGLRGKNVLVFASSKGLGKAAAQAYAQAGANVMLTSRSLENVKEAAKELQKDAEGKVLFTICDVSKKEQIEAAVKETVEQFGGIDVLVSNAGGPPPGTFETVTEEDFEWAYQLTLMSVVRSIKAAHPHLKASKGKVVLITSSSMKEPVDGLLLSNIYRMGLVGLNKTLAKEFAPDGILINAIGPGRIDTERVRTLDAIKAEKQDKSPEEMKAASEAMIPMGRYGEPHEFGNAVLFLGSGLNSYITGQHFLADGALTSAY</sequence>
<dbReference type="GO" id="GO:0016491">
    <property type="term" value="F:oxidoreductase activity"/>
    <property type="evidence" value="ECO:0007669"/>
    <property type="project" value="UniProtKB-KW"/>
</dbReference>
<keyword evidence="4" id="KW-1185">Reference proteome</keyword>
<dbReference type="FunFam" id="3.40.50.720:FF:000084">
    <property type="entry name" value="Short-chain dehydrogenase reductase"/>
    <property type="match status" value="1"/>
</dbReference>
<dbReference type="InterPro" id="IPR050259">
    <property type="entry name" value="SDR"/>
</dbReference>
<dbReference type="Gene3D" id="3.40.50.720">
    <property type="entry name" value="NAD(P)-binding Rossmann-like Domain"/>
    <property type="match status" value="1"/>
</dbReference>
<dbReference type="InterPro" id="IPR002347">
    <property type="entry name" value="SDR_fam"/>
</dbReference>
<dbReference type="PANTHER" id="PTHR42879">
    <property type="entry name" value="3-OXOACYL-(ACYL-CARRIER-PROTEIN) REDUCTASE"/>
    <property type="match status" value="1"/>
</dbReference>
<dbReference type="SUPFAM" id="SSF51735">
    <property type="entry name" value="NAD(P)-binding Rossmann-fold domains"/>
    <property type="match status" value="1"/>
</dbReference>
<evidence type="ECO:0000256" key="1">
    <source>
        <dbReference type="ARBA" id="ARBA00006484"/>
    </source>
</evidence>
<dbReference type="Proteomes" id="UP000000271">
    <property type="component" value="Chromosome"/>
</dbReference>
<protein>
    <submittedName>
        <fullName evidence="3">Short-chain dehydrogenase/reductase SDR</fullName>
    </submittedName>
</protein>
<evidence type="ECO:0000313" key="4">
    <source>
        <dbReference type="Proteomes" id="UP000000271"/>
    </source>
</evidence>
<dbReference type="PRINTS" id="PR00081">
    <property type="entry name" value="GDHRDH"/>
</dbReference>
<dbReference type="AlphaFoldDB" id="D6XZ14"/>
<dbReference type="CDD" id="cd05344">
    <property type="entry name" value="BKR_like_SDR_like"/>
    <property type="match status" value="1"/>
</dbReference>